<gene>
    <name evidence="1" type="ORF">F511_34864</name>
</gene>
<keyword evidence="2" id="KW-1185">Reference proteome</keyword>
<sequence>DFMCRNDVLNRPADALYNVFCEKKIAKELWKSLDRKYKTRDAGAKKLFVCRFLGFKMLDSKPVIGQVQELRLILHDIHVEGMTLSESFQVAAIIEKLPLA</sequence>
<reference evidence="1 2" key="1">
    <citation type="journal article" date="2015" name="Proc. Natl. Acad. Sci. U.S.A.">
        <title>The resurrection genome of Boea hygrometrica: A blueprint for survival of dehydration.</title>
        <authorList>
            <person name="Xiao L."/>
            <person name="Yang G."/>
            <person name="Zhang L."/>
            <person name="Yang X."/>
            <person name="Zhao S."/>
            <person name="Ji Z."/>
            <person name="Zhou Q."/>
            <person name="Hu M."/>
            <person name="Wang Y."/>
            <person name="Chen M."/>
            <person name="Xu Y."/>
            <person name="Jin H."/>
            <person name="Xiao X."/>
            <person name="Hu G."/>
            <person name="Bao F."/>
            <person name="Hu Y."/>
            <person name="Wan P."/>
            <person name="Li L."/>
            <person name="Deng X."/>
            <person name="Kuang T."/>
            <person name="Xiang C."/>
            <person name="Zhu J.K."/>
            <person name="Oliver M.J."/>
            <person name="He Y."/>
        </authorList>
    </citation>
    <scope>NUCLEOTIDE SEQUENCE [LARGE SCALE GENOMIC DNA]</scope>
    <source>
        <strain evidence="2">cv. XS01</strain>
    </source>
</reference>
<accession>A0A2Z7AYN7</accession>
<evidence type="ECO:0000313" key="2">
    <source>
        <dbReference type="Proteomes" id="UP000250235"/>
    </source>
</evidence>
<dbReference type="EMBL" id="KV011195">
    <property type="protein sequence ID" value="KZV26593.1"/>
    <property type="molecule type" value="Genomic_DNA"/>
</dbReference>
<dbReference type="AlphaFoldDB" id="A0A2Z7AYN7"/>
<organism evidence="1 2">
    <name type="scientific">Dorcoceras hygrometricum</name>
    <dbReference type="NCBI Taxonomy" id="472368"/>
    <lineage>
        <taxon>Eukaryota</taxon>
        <taxon>Viridiplantae</taxon>
        <taxon>Streptophyta</taxon>
        <taxon>Embryophyta</taxon>
        <taxon>Tracheophyta</taxon>
        <taxon>Spermatophyta</taxon>
        <taxon>Magnoliopsida</taxon>
        <taxon>eudicotyledons</taxon>
        <taxon>Gunneridae</taxon>
        <taxon>Pentapetalae</taxon>
        <taxon>asterids</taxon>
        <taxon>lamiids</taxon>
        <taxon>Lamiales</taxon>
        <taxon>Gesneriaceae</taxon>
        <taxon>Didymocarpoideae</taxon>
        <taxon>Trichosporeae</taxon>
        <taxon>Loxocarpinae</taxon>
        <taxon>Dorcoceras</taxon>
    </lineage>
</organism>
<dbReference type="OrthoDB" id="1651011at2759"/>
<feature type="non-terminal residue" evidence="1">
    <location>
        <position position="1"/>
    </location>
</feature>
<evidence type="ECO:0000313" key="1">
    <source>
        <dbReference type="EMBL" id="KZV26593.1"/>
    </source>
</evidence>
<proteinExistence type="predicted"/>
<dbReference type="PANTHER" id="PTHR47592">
    <property type="entry name" value="PBF68 PROTEIN"/>
    <property type="match status" value="1"/>
</dbReference>
<dbReference type="Proteomes" id="UP000250235">
    <property type="component" value="Unassembled WGS sequence"/>
</dbReference>
<protein>
    <submittedName>
        <fullName evidence="1">Uncharacterized protein</fullName>
    </submittedName>
</protein>
<dbReference type="PANTHER" id="PTHR47592:SF27">
    <property type="entry name" value="OS08G0421700 PROTEIN"/>
    <property type="match status" value="1"/>
</dbReference>
<name>A0A2Z7AYN7_9LAMI</name>
<dbReference type="Pfam" id="PF14223">
    <property type="entry name" value="Retrotran_gag_2"/>
    <property type="match status" value="1"/>
</dbReference>